<dbReference type="Proteomes" id="UP001147700">
    <property type="component" value="Unassembled WGS sequence"/>
</dbReference>
<dbReference type="InterPro" id="IPR004365">
    <property type="entry name" value="NA-bd_OB_tRNA"/>
</dbReference>
<dbReference type="EC" id="6.1.1.6" evidence="7"/>
<feature type="binding site" evidence="7">
    <location>
        <position position="393"/>
    </location>
    <ligand>
        <name>Mg(2+)</name>
        <dbReference type="ChEBI" id="CHEBI:18420"/>
        <label>1</label>
    </ligand>
</feature>
<keyword evidence="7 8" id="KW-0460">Magnesium</keyword>
<dbReference type="CDD" id="cd04322">
    <property type="entry name" value="LysRS_N"/>
    <property type="match status" value="1"/>
</dbReference>
<comment type="similarity">
    <text evidence="7">Belongs to the class-II aminoacyl-tRNA synthetase family.</text>
</comment>
<comment type="subcellular location">
    <subcellularLocation>
        <location evidence="7">Cytoplasm</location>
    </subcellularLocation>
</comment>
<dbReference type="PANTHER" id="PTHR42918">
    <property type="entry name" value="LYSYL-TRNA SYNTHETASE"/>
    <property type="match status" value="1"/>
</dbReference>
<keyword evidence="5 7" id="KW-0030">Aminoacyl-tRNA synthetase</keyword>
<evidence type="ECO:0000313" key="10">
    <source>
        <dbReference type="EMBL" id="MDA0140626.1"/>
    </source>
</evidence>
<feature type="domain" description="Aminoacyl-transfer RNA synthetases class-II family profile" evidence="9">
    <location>
        <begin position="173"/>
        <end position="477"/>
    </location>
</feature>
<reference evidence="10" key="1">
    <citation type="submission" date="2022-10" db="EMBL/GenBank/DDBJ databases">
        <title>The WGS of Solirubrobacter sp. CPCC 204708.</title>
        <authorList>
            <person name="Jiang Z."/>
        </authorList>
    </citation>
    <scope>NUCLEOTIDE SEQUENCE</scope>
    <source>
        <strain evidence="10">CPCC 204708</strain>
    </source>
</reference>
<dbReference type="InterPro" id="IPR004364">
    <property type="entry name" value="Aa-tRNA-synt_II"/>
</dbReference>
<protein>
    <recommendedName>
        <fullName evidence="7">Lysine--tRNA ligase</fullName>
        <ecNumber evidence="7">6.1.1.6</ecNumber>
    </recommendedName>
    <alternativeName>
        <fullName evidence="7">Lysyl-tRNA synthetase</fullName>
        <shortName evidence="7">LysRS</shortName>
    </alternativeName>
</protein>
<dbReference type="Pfam" id="PF00152">
    <property type="entry name" value="tRNA-synt_2"/>
    <property type="match status" value="1"/>
</dbReference>
<accession>A0ABT4RQ35</accession>
<dbReference type="NCBIfam" id="TIGR00499">
    <property type="entry name" value="lysS_bact"/>
    <property type="match status" value="1"/>
</dbReference>
<gene>
    <name evidence="7 10" type="primary">lysS</name>
    <name evidence="10" type="ORF">OJ962_24225</name>
</gene>
<feature type="binding site" evidence="7">
    <location>
        <position position="400"/>
    </location>
    <ligand>
        <name>Mg(2+)</name>
        <dbReference type="ChEBI" id="CHEBI:18420"/>
        <label>2</label>
    </ligand>
</feature>
<evidence type="ECO:0000256" key="4">
    <source>
        <dbReference type="ARBA" id="ARBA00022840"/>
    </source>
</evidence>
<keyword evidence="7" id="KW-0963">Cytoplasm</keyword>
<dbReference type="HAMAP" id="MF_00252">
    <property type="entry name" value="Lys_tRNA_synth_class2"/>
    <property type="match status" value="1"/>
</dbReference>
<dbReference type="EMBL" id="JAPCID010000042">
    <property type="protein sequence ID" value="MDA0140626.1"/>
    <property type="molecule type" value="Genomic_DNA"/>
</dbReference>
<evidence type="ECO:0000256" key="5">
    <source>
        <dbReference type="ARBA" id="ARBA00023146"/>
    </source>
</evidence>
<organism evidence="10 11">
    <name type="scientific">Solirubrobacter deserti</name>
    <dbReference type="NCBI Taxonomy" id="2282478"/>
    <lineage>
        <taxon>Bacteria</taxon>
        <taxon>Bacillati</taxon>
        <taxon>Actinomycetota</taxon>
        <taxon>Thermoleophilia</taxon>
        <taxon>Solirubrobacterales</taxon>
        <taxon>Solirubrobacteraceae</taxon>
        <taxon>Solirubrobacter</taxon>
    </lineage>
</organism>
<dbReference type="InterPro" id="IPR012340">
    <property type="entry name" value="NA-bd_OB-fold"/>
</dbReference>
<dbReference type="InterPro" id="IPR044136">
    <property type="entry name" value="Lys-tRNA-ligase_II_N"/>
</dbReference>
<dbReference type="PRINTS" id="PR00982">
    <property type="entry name" value="TRNASYNTHLYS"/>
</dbReference>
<comment type="cofactor">
    <cofactor evidence="7 8">
        <name>Mg(2+)</name>
        <dbReference type="ChEBI" id="CHEBI:18420"/>
    </cofactor>
    <text evidence="7 8">Binds 3 Mg(2+) ions per subunit.</text>
</comment>
<evidence type="ECO:0000256" key="2">
    <source>
        <dbReference type="ARBA" id="ARBA00022723"/>
    </source>
</evidence>
<keyword evidence="7" id="KW-0648">Protein biosynthesis</keyword>
<keyword evidence="4 7" id="KW-0067">ATP-binding</keyword>
<dbReference type="InterPro" id="IPR006195">
    <property type="entry name" value="aa-tRNA-synth_II"/>
</dbReference>
<dbReference type="GO" id="GO:0004824">
    <property type="term" value="F:lysine-tRNA ligase activity"/>
    <property type="evidence" value="ECO:0007669"/>
    <property type="project" value="UniProtKB-EC"/>
</dbReference>
<comment type="caution">
    <text evidence="10">The sequence shown here is derived from an EMBL/GenBank/DDBJ whole genome shotgun (WGS) entry which is preliminary data.</text>
</comment>
<dbReference type="Gene3D" id="2.40.50.140">
    <property type="entry name" value="Nucleic acid-binding proteins"/>
    <property type="match status" value="1"/>
</dbReference>
<evidence type="ECO:0000256" key="3">
    <source>
        <dbReference type="ARBA" id="ARBA00022741"/>
    </source>
</evidence>
<feature type="binding site" evidence="7">
    <location>
        <position position="400"/>
    </location>
    <ligand>
        <name>Mg(2+)</name>
        <dbReference type="ChEBI" id="CHEBI:18420"/>
        <label>1</label>
    </ligand>
</feature>
<dbReference type="SUPFAM" id="SSF50249">
    <property type="entry name" value="Nucleic acid-binding proteins"/>
    <property type="match status" value="1"/>
</dbReference>
<dbReference type="InterPro" id="IPR002313">
    <property type="entry name" value="Lys-tRNA-ligase_II"/>
</dbReference>
<dbReference type="SUPFAM" id="SSF55681">
    <property type="entry name" value="Class II aaRS and biotin synthetases"/>
    <property type="match status" value="1"/>
</dbReference>
<evidence type="ECO:0000256" key="1">
    <source>
        <dbReference type="ARBA" id="ARBA00022598"/>
    </source>
</evidence>
<dbReference type="RefSeq" id="WP_202955893.1">
    <property type="nucleotide sequence ID" value="NZ_JAPCID010000042.1"/>
</dbReference>
<dbReference type="Gene3D" id="3.30.930.10">
    <property type="entry name" value="Bira Bifunctional Protein, Domain 2"/>
    <property type="match status" value="1"/>
</dbReference>
<dbReference type="CDD" id="cd00775">
    <property type="entry name" value="LysRS_core"/>
    <property type="match status" value="1"/>
</dbReference>
<keyword evidence="11" id="KW-1185">Reference proteome</keyword>
<evidence type="ECO:0000313" key="11">
    <source>
        <dbReference type="Proteomes" id="UP001147700"/>
    </source>
</evidence>
<proteinExistence type="inferred from homology"/>
<dbReference type="PROSITE" id="PS50862">
    <property type="entry name" value="AA_TRNA_LIGASE_II"/>
    <property type="match status" value="1"/>
</dbReference>
<evidence type="ECO:0000256" key="6">
    <source>
        <dbReference type="ARBA" id="ARBA00048573"/>
    </source>
</evidence>
<evidence type="ECO:0000256" key="7">
    <source>
        <dbReference type="HAMAP-Rule" id="MF_00252"/>
    </source>
</evidence>
<dbReference type="InterPro" id="IPR045864">
    <property type="entry name" value="aa-tRNA-synth_II/BPL/LPL"/>
</dbReference>
<keyword evidence="2 7" id="KW-0479">Metal-binding</keyword>
<dbReference type="PANTHER" id="PTHR42918:SF15">
    <property type="entry name" value="LYSINE--TRNA LIGASE, CHLOROPLASTIC_MITOCHONDRIAL"/>
    <property type="match status" value="1"/>
</dbReference>
<keyword evidence="3 7" id="KW-0547">Nucleotide-binding</keyword>
<dbReference type="InterPro" id="IPR018149">
    <property type="entry name" value="Lys-tRNA-synth_II_C"/>
</dbReference>
<sequence>MSEEETSELLAVRRRKLESLREAGIEPFPHAFAGVTPIAEAKAPHEGLADGEETDVRVRVAGRLHARRGQGKMAFLDLDDRTGRIQLQARRDVLGDEAFERLLTMDLGDLIGADGTIFKTRRGELSVLLSGWTLLAKSLRPPPEKHHGLTDTETRFRHRELDLMSNPETREVFVTRAKIVSAIRRFLDDEGFIEVETPVLQPIYGGALARPFTTHFNALEKTMYLRIATELYLKRLIVGGLERVYELGKDFRNEGLSPKHNPEFTMLEWYEAYADWEVVAERAERLVRAVGEAVGSEKFAQPWKRETLAGSVHSRTGIDVLANRSLESLQGAMREAGMEVPDEPNWAALVDYLVSKHVEPTLIEPTMLHDYPVELSPFAKRHREHDGLVERFEAFADGMEFANAFSELNDPDDQRARFEEQVRHAAAGDESAPPFDTDYIFSLEHGMPPTGGIGIGIDRLTMLLTGQRTIREVVLFPALK</sequence>
<comment type="catalytic activity">
    <reaction evidence="6 7 8">
        <text>tRNA(Lys) + L-lysine + ATP = L-lysyl-tRNA(Lys) + AMP + diphosphate</text>
        <dbReference type="Rhea" id="RHEA:20792"/>
        <dbReference type="Rhea" id="RHEA-COMP:9696"/>
        <dbReference type="Rhea" id="RHEA-COMP:9697"/>
        <dbReference type="ChEBI" id="CHEBI:30616"/>
        <dbReference type="ChEBI" id="CHEBI:32551"/>
        <dbReference type="ChEBI" id="CHEBI:33019"/>
        <dbReference type="ChEBI" id="CHEBI:78442"/>
        <dbReference type="ChEBI" id="CHEBI:78529"/>
        <dbReference type="ChEBI" id="CHEBI:456215"/>
        <dbReference type="EC" id="6.1.1.6"/>
    </reaction>
</comment>
<dbReference type="Pfam" id="PF01336">
    <property type="entry name" value="tRNA_anti-codon"/>
    <property type="match status" value="1"/>
</dbReference>
<name>A0ABT4RQ35_9ACTN</name>
<keyword evidence="1 7" id="KW-0436">Ligase</keyword>
<evidence type="ECO:0000256" key="8">
    <source>
        <dbReference type="RuleBase" id="RU000336"/>
    </source>
</evidence>
<evidence type="ECO:0000259" key="9">
    <source>
        <dbReference type="PROSITE" id="PS50862"/>
    </source>
</evidence>
<dbReference type="NCBIfam" id="NF001756">
    <property type="entry name" value="PRK00484.1"/>
    <property type="match status" value="1"/>
</dbReference>
<comment type="subunit">
    <text evidence="7">Homodimer.</text>
</comment>